<keyword evidence="2" id="KW-1185">Reference proteome</keyword>
<evidence type="ECO:0000313" key="1">
    <source>
        <dbReference type="EMBL" id="OJD13023.1"/>
    </source>
</evidence>
<proteinExistence type="predicted"/>
<name>A0A1J9QA25_9EURO</name>
<accession>A0A1J9QA25</accession>
<dbReference type="AlphaFoldDB" id="A0A1J9QA25"/>
<protein>
    <submittedName>
        <fullName evidence="1">Uncharacterized protein</fullName>
    </submittedName>
</protein>
<evidence type="ECO:0000313" key="2">
    <source>
        <dbReference type="Proteomes" id="UP000182235"/>
    </source>
</evidence>
<dbReference type="EMBL" id="LGRN01000342">
    <property type="protein sequence ID" value="OJD13023.1"/>
    <property type="molecule type" value="Genomic_DNA"/>
</dbReference>
<gene>
    <name evidence="1" type="ORF">AJ78_06476</name>
</gene>
<reference evidence="1 2" key="1">
    <citation type="submission" date="2015-07" db="EMBL/GenBank/DDBJ databases">
        <title>Emmonsia species relationships and genome sequence.</title>
        <authorList>
            <consortium name="The Broad Institute Genomics Platform"/>
            <person name="Cuomo C.A."/>
            <person name="Munoz J.F."/>
            <person name="Imamovic A."/>
            <person name="Priest M.E."/>
            <person name="Young S."/>
            <person name="Clay O.K."/>
            <person name="McEwen J.G."/>
        </authorList>
    </citation>
    <scope>NUCLEOTIDE SEQUENCE [LARGE SCALE GENOMIC DNA]</scope>
    <source>
        <strain evidence="1 2">UAMH 9510</strain>
    </source>
</reference>
<dbReference type="VEuPathDB" id="FungiDB:AJ78_06476"/>
<dbReference type="Proteomes" id="UP000182235">
    <property type="component" value="Unassembled WGS sequence"/>
</dbReference>
<comment type="caution">
    <text evidence="1">The sequence shown here is derived from an EMBL/GenBank/DDBJ whole genome shotgun (WGS) entry which is preliminary data.</text>
</comment>
<sequence>MKTSYALTPHYRLGNEILLNANFVCDARIRREPNDEEDEDDVDVAERDLLTIDLREAAAACAASAARISSNRTSAAENICCLSLSESRSSISEEGNEPGAVLFSARYDGLQIFFSAPVASGTFERKRRVDESYERFSLR</sequence>
<organism evidence="1 2">
    <name type="scientific">Emergomyces pasteurianus Ep9510</name>
    <dbReference type="NCBI Taxonomy" id="1447872"/>
    <lineage>
        <taxon>Eukaryota</taxon>
        <taxon>Fungi</taxon>
        <taxon>Dikarya</taxon>
        <taxon>Ascomycota</taxon>
        <taxon>Pezizomycotina</taxon>
        <taxon>Eurotiomycetes</taxon>
        <taxon>Eurotiomycetidae</taxon>
        <taxon>Onygenales</taxon>
        <taxon>Ajellomycetaceae</taxon>
        <taxon>Emergomyces</taxon>
    </lineage>
</organism>